<dbReference type="EMBL" id="JBHMCA010000070">
    <property type="protein sequence ID" value="MFB9449964.1"/>
    <property type="molecule type" value="Genomic_DNA"/>
</dbReference>
<sequence>MPTAPVPAERVLDVPAFVRVRAFLRVPAYLRIPAVLCMGTVLVVLGGCGAGTQSAAPPPGGPVAVVASEFGGTDLAWVELMIPMDEQLLPVLDLVTAKAADPGLVAVAGELHGVYSAELPRLRAISDQAGLPTDSPHKGHKMPGLVDADRLAALRAGTGEAFEKQALDILREHLTQLANLAGSELTNGTSPTVKALAQQVAKTRGDANAKLPAAATNG</sequence>
<dbReference type="RefSeq" id="WP_223093436.1">
    <property type="nucleotide sequence ID" value="NZ_CP061913.1"/>
</dbReference>
<dbReference type="Proteomes" id="UP001589608">
    <property type="component" value="Unassembled WGS sequence"/>
</dbReference>
<protein>
    <submittedName>
        <fullName evidence="2">DUF305 domain-containing protein</fullName>
    </submittedName>
</protein>
<dbReference type="InterPro" id="IPR012347">
    <property type="entry name" value="Ferritin-like"/>
</dbReference>
<evidence type="ECO:0000313" key="2">
    <source>
        <dbReference type="EMBL" id="MFB9449964.1"/>
    </source>
</evidence>
<name>A0ABV5MMC2_9ACTN</name>
<evidence type="ECO:0000259" key="1">
    <source>
        <dbReference type="Pfam" id="PF03713"/>
    </source>
</evidence>
<evidence type="ECO:0000313" key="3">
    <source>
        <dbReference type="Proteomes" id="UP001589608"/>
    </source>
</evidence>
<dbReference type="Pfam" id="PF03713">
    <property type="entry name" value="DUF305"/>
    <property type="match status" value="1"/>
</dbReference>
<reference evidence="2 3" key="1">
    <citation type="submission" date="2024-09" db="EMBL/GenBank/DDBJ databases">
        <authorList>
            <person name="Sun Q."/>
            <person name="Mori K."/>
        </authorList>
    </citation>
    <scope>NUCLEOTIDE SEQUENCE [LARGE SCALE GENOMIC DNA]</scope>
    <source>
        <strain evidence="2 3">JCM 3307</strain>
    </source>
</reference>
<keyword evidence="3" id="KW-1185">Reference proteome</keyword>
<gene>
    <name evidence="2" type="ORF">ACFFTR_43390</name>
</gene>
<accession>A0ABV5MMC2</accession>
<organism evidence="2 3">
    <name type="scientific">Dactylosporangium vinaceum</name>
    <dbReference type="NCBI Taxonomy" id="53362"/>
    <lineage>
        <taxon>Bacteria</taxon>
        <taxon>Bacillati</taxon>
        <taxon>Actinomycetota</taxon>
        <taxon>Actinomycetes</taxon>
        <taxon>Micromonosporales</taxon>
        <taxon>Micromonosporaceae</taxon>
        <taxon>Dactylosporangium</taxon>
    </lineage>
</organism>
<dbReference type="InterPro" id="IPR005183">
    <property type="entry name" value="DUF305_CopM-like"/>
</dbReference>
<comment type="caution">
    <text evidence="2">The sequence shown here is derived from an EMBL/GenBank/DDBJ whole genome shotgun (WGS) entry which is preliminary data.</text>
</comment>
<proteinExistence type="predicted"/>
<dbReference type="Gene3D" id="1.20.1260.10">
    <property type="match status" value="1"/>
</dbReference>
<feature type="domain" description="DUF305" evidence="1">
    <location>
        <begin position="74"/>
        <end position="206"/>
    </location>
</feature>